<dbReference type="OrthoDB" id="9811804at2"/>
<dbReference type="Pfam" id="PF22042">
    <property type="entry name" value="EF-G_D2"/>
    <property type="match status" value="1"/>
</dbReference>
<evidence type="ECO:0000256" key="3">
    <source>
        <dbReference type="ARBA" id="ARBA00022540"/>
    </source>
</evidence>
<dbReference type="Gene3D" id="2.40.30.10">
    <property type="entry name" value="Translation factors"/>
    <property type="match status" value="2"/>
</dbReference>
<feature type="compositionally biased region" description="Basic and acidic residues" evidence="10">
    <location>
        <begin position="77"/>
        <end position="93"/>
    </location>
</feature>
<feature type="region of interest" description="Disordered" evidence="10">
    <location>
        <begin position="18"/>
        <end position="151"/>
    </location>
</feature>
<evidence type="ECO:0000313" key="13">
    <source>
        <dbReference type="Proteomes" id="UP000000496"/>
    </source>
</evidence>
<feature type="binding site" evidence="8">
    <location>
        <begin position="352"/>
        <end position="356"/>
    </location>
    <ligand>
        <name>GTP</name>
        <dbReference type="ChEBI" id="CHEBI:37565"/>
    </ligand>
</feature>
<dbReference type="eggNOG" id="COG0532">
    <property type="taxonomic scope" value="Bacteria"/>
</dbReference>
<dbReference type="PANTHER" id="PTHR43381:SF5">
    <property type="entry name" value="TR-TYPE G DOMAIN-CONTAINING PROTEIN"/>
    <property type="match status" value="1"/>
</dbReference>
<dbReference type="GO" id="GO:0005525">
    <property type="term" value="F:GTP binding"/>
    <property type="evidence" value="ECO:0007669"/>
    <property type="project" value="UniProtKB-KW"/>
</dbReference>
<protein>
    <recommendedName>
        <fullName evidence="2 8">Translation initiation factor IF-2</fullName>
    </recommendedName>
</protein>
<feature type="binding site" evidence="8">
    <location>
        <begin position="306"/>
        <end position="313"/>
    </location>
    <ligand>
        <name>GTP</name>
        <dbReference type="ChEBI" id="CHEBI:37565"/>
    </ligand>
</feature>
<feature type="binding site" evidence="8">
    <location>
        <begin position="406"/>
        <end position="409"/>
    </location>
    <ligand>
        <name>GTP</name>
        <dbReference type="ChEBI" id="CHEBI:37565"/>
    </ligand>
</feature>
<name>F8L5K4_SIMNZ</name>
<dbReference type="PANTHER" id="PTHR43381">
    <property type="entry name" value="TRANSLATION INITIATION FACTOR IF-2-RELATED"/>
    <property type="match status" value="1"/>
</dbReference>
<feature type="compositionally biased region" description="Basic and acidic residues" evidence="10">
    <location>
        <begin position="123"/>
        <end position="151"/>
    </location>
</feature>
<evidence type="ECO:0000256" key="4">
    <source>
        <dbReference type="ARBA" id="ARBA00022741"/>
    </source>
</evidence>
<proteinExistence type="inferred from homology"/>
<dbReference type="CDD" id="cd03702">
    <property type="entry name" value="IF2_mtIF2_II"/>
    <property type="match status" value="1"/>
</dbReference>
<comment type="subcellular location">
    <subcellularLocation>
        <location evidence="8">Cytoplasm</location>
    </subcellularLocation>
</comment>
<organism evidence="12 13">
    <name type="scientific">Simkania negevensis (strain ATCC VR-1471 / DSM 27360 / Z)</name>
    <dbReference type="NCBI Taxonomy" id="331113"/>
    <lineage>
        <taxon>Bacteria</taxon>
        <taxon>Pseudomonadati</taxon>
        <taxon>Chlamydiota</taxon>
        <taxon>Chlamydiia</taxon>
        <taxon>Parachlamydiales</taxon>
        <taxon>Simkaniaceae</taxon>
        <taxon>Simkania</taxon>
    </lineage>
</organism>
<dbReference type="Pfam" id="PF04760">
    <property type="entry name" value="IF2_N"/>
    <property type="match status" value="1"/>
</dbReference>
<dbReference type="FunFam" id="3.40.50.300:FF:000019">
    <property type="entry name" value="Translation initiation factor IF-2"/>
    <property type="match status" value="1"/>
</dbReference>
<evidence type="ECO:0000256" key="5">
    <source>
        <dbReference type="ARBA" id="ARBA00022917"/>
    </source>
</evidence>
<dbReference type="Pfam" id="PF00009">
    <property type="entry name" value="GTP_EFTU"/>
    <property type="match status" value="1"/>
</dbReference>
<dbReference type="Gene3D" id="3.40.50.300">
    <property type="entry name" value="P-loop containing nucleotide triphosphate hydrolases"/>
    <property type="match status" value="1"/>
</dbReference>
<dbReference type="InterPro" id="IPR009000">
    <property type="entry name" value="Transl_B-barrel_sf"/>
</dbReference>
<dbReference type="InterPro" id="IPR000795">
    <property type="entry name" value="T_Tr_GTP-bd_dom"/>
</dbReference>
<dbReference type="InterPro" id="IPR044145">
    <property type="entry name" value="IF2_II"/>
</dbReference>
<keyword evidence="13" id="KW-1185">Reference proteome</keyword>
<keyword evidence="4 8" id="KW-0547">Nucleotide-binding</keyword>
<evidence type="ECO:0000256" key="9">
    <source>
        <dbReference type="RuleBase" id="RU000644"/>
    </source>
</evidence>
<dbReference type="GO" id="GO:0003743">
    <property type="term" value="F:translation initiation factor activity"/>
    <property type="evidence" value="ECO:0007669"/>
    <property type="project" value="UniProtKB-UniRule"/>
</dbReference>
<keyword evidence="3 8" id="KW-0396">Initiation factor</keyword>
<feature type="compositionally biased region" description="Basic and acidic residues" evidence="10">
    <location>
        <begin position="24"/>
        <end position="40"/>
    </location>
</feature>
<sequence length="797" mass="88649">MAKNLKLTVKNTQLAEALKKSKLKKEENAQPKEKAKEKPKAAAKPIIPAESESQAVTAVPKEPIEAAQEPVEAAPPKVEEKKAPLPSENVEKPKAKHHAYEKHKPHKHIEAHPPKTKHAPPLKKPENEEDKSTIKDIKKKDSERTFKDEKKQEGYRAEFSRVTRDVKSNRFDSRDRHGLRVGEERTYRRRRPRFRPANKEPIEIVRPKNLSVRIPISIKDLAQAMKLKASELISKLFMQGVALTLNDYLDDETTIQLLGHEFECEITIDTSEEERLRITDKTIQEEIADADEKHLEFRAPIVAFMGHVDHGKTSLIDAIRKSNIAGGEAGAITQHIGAFKCHREHGDITILDTPGHEAFSMMRMRGATITDIVVLVIAGDEGIMPQTDEAIKHAKEQNVPMVIAINKCDKVGFDADTIYRQLADRELLPEAWGGSVITVKCSASTGQGIPDLLEMLILQSEVLELKANPDARARGTVVESELHKGFGAIATVLVQNGTLRLGDALVIDEIYARVKTMHDEHGKSIPVAGPSTPVKITGLSGVPAAGNEFISVENEKIARKLASERASGTKRAVIQRRSEGLEGLMQRHQELTEKKVLNLIIRADVQGSVEALKSSLLNIKSKKVELNFIAEGVGEISESDVELAVASNAVIIGFHTQVESHAEDMIKREKVVIKRRNIIYQILDDVTELMLATLDKVRKETEAGTAEVKQVFKSSQLGLIAGCQVSDGIIKRNQFAKVIRKGEIVWEGNIASLKRVKEDVKEVAKGLECGILLEKFNDYQEGDEIKTFDITYIQQEL</sequence>
<dbReference type="Pfam" id="PF11987">
    <property type="entry name" value="IF-2"/>
    <property type="match status" value="1"/>
</dbReference>
<dbReference type="InterPro" id="IPR023115">
    <property type="entry name" value="TIF_IF2_dom3"/>
</dbReference>
<dbReference type="InterPro" id="IPR053905">
    <property type="entry name" value="EF-G-like_DII"/>
</dbReference>
<evidence type="ECO:0000256" key="8">
    <source>
        <dbReference type="HAMAP-Rule" id="MF_00100"/>
    </source>
</evidence>
<feature type="compositionally biased region" description="Basic residues" evidence="10">
    <location>
        <begin position="94"/>
        <end position="107"/>
    </location>
</feature>
<keyword evidence="8" id="KW-0963">Cytoplasm</keyword>
<evidence type="ECO:0000256" key="10">
    <source>
        <dbReference type="SAM" id="MobiDB-lite"/>
    </source>
</evidence>
<dbReference type="SUPFAM" id="SSF50447">
    <property type="entry name" value="Translation proteins"/>
    <property type="match status" value="2"/>
</dbReference>
<dbReference type="InterPro" id="IPR027417">
    <property type="entry name" value="P-loop_NTPase"/>
</dbReference>
<comment type="similarity">
    <text evidence="1 8 9">Belongs to the TRAFAC class translation factor GTPase superfamily. Classic translation factor GTPase family. IF-2 subfamily.</text>
</comment>
<dbReference type="NCBIfam" id="TIGR00487">
    <property type="entry name" value="IF-2"/>
    <property type="match status" value="1"/>
</dbReference>
<dbReference type="HOGENOM" id="CLU_006301_3_2_0"/>
<evidence type="ECO:0000256" key="7">
    <source>
        <dbReference type="ARBA" id="ARBA00025162"/>
    </source>
</evidence>
<dbReference type="PROSITE" id="PS51722">
    <property type="entry name" value="G_TR_2"/>
    <property type="match status" value="1"/>
</dbReference>
<dbReference type="InterPro" id="IPR000178">
    <property type="entry name" value="TF_IF2_bacterial-like"/>
</dbReference>
<dbReference type="InterPro" id="IPR015760">
    <property type="entry name" value="TIF_IF2"/>
</dbReference>
<feature type="compositionally biased region" description="Low complexity" evidence="10">
    <location>
        <begin position="42"/>
        <end position="52"/>
    </location>
</feature>
<dbReference type="InterPro" id="IPR006847">
    <property type="entry name" value="IF2_N"/>
</dbReference>
<accession>F8L5K4</accession>
<reference evidence="12 13" key="1">
    <citation type="journal article" date="2011" name="Mol. Biol. Evol.">
        <title>Unity in variety--the pan-genome of the Chlamydiae.</title>
        <authorList>
            <person name="Collingro A."/>
            <person name="Tischler P."/>
            <person name="Weinmaier T."/>
            <person name="Penz T."/>
            <person name="Heinz E."/>
            <person name="Brunham R.C."/>
            <person name="Read T.D."/>
            <person name="Bavoil P.M."/>
            <person name="Sachse K."/>
            <person name="Kahane S."/>
            <person name="Friedman M.G."/>
            <person name="Rattei T."/>
            <person name="Myers G.S."/>
            <person name="Horn M."/>
        </authorList>
    </citation>
    <scope>NUCLEOTIDE SEQUENCE [LARGE SCALE GENOMIC DNA]</scope>
    <source>
        <strain evidence="13">ATCC VR-1471 / Z</strain>
    </source>
</reference>
<evidence type="ECO:0000259" key="11">
    <source>
        <dbReference type="PROSITE" id="PS51722"/>
    </source>
</evidence>
<dbReference type="NCBIfam" id="TIGR00231">
    <property type="entry name" value="small_GTP"/>
    <property type="match status" value="1"/>
</dbReference>
<dbReference type="PROSITE" id="PS01176">
    <property type="entry name" value="IF2"/>
    <property type="match status" value="1"/>
</dbReference>
<dbReference type="KEGG" id="sng:SNE_A17570"/>
<dbReference type="CDD" id="cd01887">
    <property type="entry name" value="IF2_eIF5B"/>
    <property type="match status" value="1"/>
</dbReference>
<keyword evidence="5 8" id="KW-0648">Protein biosynthesis</keyword>
<dbReference type="InterPro" id="IPR036925">
    <property type="entry name" value="TIF_IF2_dom3_sf"/>
</dbReference>
<dbReference type="CDD" id="cd03692">
    <property type="entry name" value="mtIF2_IVc"/>
    <property type="match status" value="1"/>
</dbReference>
<feature type="compositionally biased region" description="Low complexity" evidence="10">
    <location>
        <begin position="65"/>
        <end position="76"/>
    </location>
</feature>
<dbReference type="HAMAP" id="MF_00100_B">
    <property type="entry name" value="IF_2_B"/>
    <property type="match status" value="1"/>
</dbReference>
<dbReference type="FunFam" id="2.40.30.10:FF:000008">
    <property type="entry name" value="Translation initiation factor IF-2"/>
    <property type="match status" value="1"/>
</dbReference>
<feature type="domain" description="Tr-type G" evidence="11">
    <location>
        <begin position="297"/>
        <end position="466"/>
    </location>
</feature>
<gene>
    <name evidence="8 12" type="primary">infB</name>
    <name evidence="12" type="ordered locus">SNE_A17570</name>
</gene>
<dbReference type="Gene3D" id="3.40.50.10050">
    <property type="entry name" value="Translation initiation factor IF- 2, domain 3"/>
    <property type="match status" value="1"/>
</dbReference>
<dbReference type="FunFam" id="2.40.30.10:FF:000054">
    <property type="entry name" value="Translation initiation factor IF-2"/>
    <property type="match status" value="1"/>
</dbReference>
<dbReference type="EMBL" id="FR872582">
    <property type="protein sequence ID" value="CCB89634.1"/>
    <property type="molecule type" value="Genomic_DNA"/>
</dbReference>
<evidence type="ECO:0000256" key="2">
    <source>
        <dbReference type="ARBA" id="ARBA00020675"/>
    </source>
</evidence>
<dbReference type="Proteomes" id="UP000000496">
    <property type="component" value="Chromosome gsn.131"/>
</dbReference>
<dbReference type="FunFam" id="3.40.50.10050:FF:000001">
    <property type="entry name" value="Translation initiation factor IF-2"/>
    <property type="match status" value="1"/>
</dbReference>
<dbReference type="InterPro" id="IPR005225">
    <property type="entry name" value="Small_GTP-bd"/>
</dbReference>
<dbReference type="GO" id="GO:0005829">
    <property type="term" value="C:cytosol"/>
    <property type="evidence" value="ECO:0007669"/>
    <property type="project" value="TreeGrafter"/>
</dbReference>
<feature type="region of interest" description="G-domain" evidence="8">
    <location>
        <begin position="300"/>
        <end position="448"/>
    </location>
</feature>
<dbReference type="AlphaFoldDB" id="F8L5K4"/>
<dbReference type="RefSeq" id="WP_013944100.1">
    <property type="nucleotide sequence ID" value="NC_015713.1"/>
</dbReference>
<comment type="function">
    <text evidence="7 8 9">One of the essential components for the initiation of protein synthesis. Protects formylmethionyl-tRNA from spontaneous hydrolysis and promotes its binding to the 30S ribosomal subunits. Also involved in the hydrolysis of GTP during the formation of the 70S ribosomal complex.</text>
</comment>
<dbReference type="STRING" id="331113.SNE_A17570"/>
<dbReference type="SUPFAM" id="SSF52156">
    <property type="entry name" value="Initiation factor IF2/eIF5b, domain 3"/>
    <property type="match status" value="1"/>
</dbReference>
<evidence type="ECO:0000313" key="12">
    <source>
        <dbReference type="EMBL" id="CCB89634.1"/>
    </source>
</evidence>
<keyword evidence="6 8" id="KW-0342">GTP-binding</keyword>
<dbReference type="GO" id="GO:0003924">
    <property type="term" value="F:GTPase activity"/>
    <property type="evidence" value="ECO:0007669"/>
    <property type="project" value="UniProtKB-UniRule"/>
</dbReference>
<dbReference type="SUPFAM" id="SSF52540">
    <property type="entry name" value="P-loop containing nucleoside triphosphate hydrolases"/>
    <property type="match status" value="1"/>
</dbReference>
<evidence type="ECO:0000256" key="1">
    <source>
        <dbReference type="ARBA" id="ARBA00007733"/>
    </source>
</evidence>
<evidence type="ECO:0000256" key="6">
    <source>
        <dbReference type="ARBA" id="ARBA00023134"/>
    </source>
</evidence>